<evidence type="ECO:0000256" key="1">
    <source>
        <dbReference type="SAM" id="SignalP"/>
    </source>
</evidence>
<reference evidence="2 3" key="1">
    <citation type="submission" date="2013-08" db="EMBL/GenBank/DDBJ databases">
        <authorList>
            <person name="Durkin A.S."/>
            <person name="Haft D.R."/>
            <person name="McCorrison J."/>
            <person name="Torralba M."/>
            <person name="Gillis M."/>
            <person name="Haft D.H."/>
            <person name="Methe B."/>
            <person name="Sutton G."/>
            <person name="Nelson K.E."/>
        </authorList>
    </citation>
    <scope>NUCLEOTIDE SEQUENCE [LARGE SCALE GENOMIC DNA]</scope>
    <source>
        <strain evidence="2 3">F0195</strain>
    </source>
</reference>
<evidence type="ECO:0000313" key="3">
    <source>
        <dbReference type="Proteomes" id="UP000016638"/>
    </source>
</evidence>
<organism evidence="2 3">
    <name type="scientific">Olsenella profusa F0195</name>
    <dbReference type="NCBI Taxonomy" id="1125712"/>
    <lineage>
        <taxon>Bacteria</taxon>
        <taxon>Bacillati</taxon>
        <taxon>Actinomycetota</taxon>
        <taxon>Coriobacteriia</taxon>
        <taxon>Coriobacteriales</taxon>
        <taxon>Atopobiaceae</taxon>
        <taxon>Olsenella</taxon>
    </lineage>
</organism>
<comment type="caution">
    <text evidence="2">The sequence shown here is derived from an EMBL/GenBank/DDBJ whole genome shotgun (WGS) entry which is preliminary data.</text>
</comment>
<keyword evidence="1" id="KW-0732">Signal</keyword>
<evidence type="ECO:0000313" key="2">
    <source>
        <dbReference type="EMBL" id="ERL09782.1"/>
    </source>
</evidence>
<protein>
    <submittedName>
        <fullName evidence="2">Putative lipoprotein</fullName>
    </submittedName>
</protein>
<feature type="signal peptide" evidence="1">
    <location>
        <begin position="1"/>
        <end position="22"/>
    </location>
</feature>
<dbReference type="PROSITE" id="PS51257">
    <property type="entry name" value="PROKAR_LIPOPROTEIN"/>
    <property type="match status" value="1"/>
</dbReference>
<dbReference type="PATRIC" id="fig|1125712.3.peg.648"/>
<dbReference type="eggNOG" id="ENOG5031U1C">
    <property type="taxonomic scope" value="Bacteria"/>
</dbReference>
<dbReference type="InterPro" id="IPR036166">
    <property type="entry name" value="YxeA-like_sf"/>
</dbReference>
<keyword evidence="3" id="KW-1185">Reference proteome</keyword>
<dbReference type="RefSeq" id="WP_021725410.1">
    <property type="nucleotide sequence ID" value="NZ_AWEZ01000020.1"/>
</dbReference>
<dbReference type="EMBL" id="AWEZ01000020">
    <property type="protein sequence ID" value="ERL09782.1"/>
    <property type="molecule type" value="Genomic_DNA"/>
</dbReference>
<dbReference type="AlphaFoldDB" id="U2V370"/>
<gene>
    <name evidence="2" type="ORF">HMPREF1316_1590</name>
</gene>
<dbReference type="Proteomes" id="UP000016638">
    <property type="component" value="Unassembled WGS sequence"/>
</dbReference>
<dbReference type="OrthoDB" id="3193088at2"/>
<feature type="chain" id="PRO_5039293398" evidence="1">
    <location>
        <begin position="23"/>
        <end position="140"/>
    </location>
</feature>
<sequence>MMERIRKSGRAFLALAAAIALAVTVLAGCAGCAGAGPVAKSVADRLLPTPQRTVWARCPAPGTHANSYRDASGSYTNYVYDVEAADGDGTRLTVTIILFGREASGEGWLEIDARGTSGVHYQSVAEDEVPQAARDALGDG</sequence>
<keyword evidence="2" id="KW-0449">Lipoprotein</keyword>
<dbReference type="STRING" id="1125712.HMPREF1316_1590"/>
<accession>U2V370</accession>
<name>U2V370_9ACTN</name>
<dbReference type="Gene3D" id="2.40.50.480">
    <property type="match status" value="1"/>
</dbReference>
<proteinExistence type="predicted"/>
<dbReference type="SUPFAM" id="SSF159121">
    <property type="entry name" value="BC4932-like"/>
    <property type="match status" value="1"/>
</dbReference>